<comment type="similarity">
    <text evidence="2">Belongs to the enoyl-CoA hydratase/isomerase family.</text>
</comment>
<dbReference type="InterPro" id="IPR001753">
    <property type="entry name" value="Enoyl-CoA_hydra/iso"/>
</dbReference>
<name>A0ABQ6LYI5_9GAMM</name>
<dbReference type="InterPro" id="IPR051053">
    <property type="entry name" value="ECH/Chromodomain_protein"/>
</dbReference>
<dbReference type="EMBL" id="BSYJ01000003">
    <property type="protein sequence ID" value="GMG87161.1"/>
    <property type="molecule type" value="Genomic_DNA"/>
</dbReference>
<protein>
    <submittedName>
        <fullName evidence="5">Enoyl-CoA hydratase</fullName>
    </submittedName>
</protein>
<dbReference type="Pfam" id="PF00378">
    <property type="entry name" value="ECH_1"/>
    <property type="match status" value="1"/>
</dbReference>
<gene>
    <name evidence="5" type="ORF">MNKW57_14820</name>
</gene>
<comment type="subcellular location">
    <subcellularLocation>
        <location evidence="1">Peroxisome</location>
    </subcellularLocation>
</comment>
<evidence type="ECO:0000313" key="5">
    <source>
        <dbReference type="EMBL" id="GMG87161.1"/>
    </source>
</evidence>
<dbReference type="RefSeq" id="WP_285763799.1">
    <property type="nucleotide sequence ID" value="NZ_BSYJ01000003.1"/>
</dbReference>
<keyword evidence="3" id="KW-0576">Peroxisome</keyword>
<evidence type="ECO:0000256" key="2">
    <source>
        <dbReference type="ARBA" id="ARBA00005254"/>
    </source>
</evidence>
<proteinExistence type="inferred from homology"/>
<dbReference type="PANTHER" id="PTHR43684:SF1">
    <property type="entry name" value="ENOYL-COA DELTA ISOMERASE 2"/>
    <property type="match status" value="1"/>
</dbReference>
<reference evidence="5 6" key="1">
    <citation type="submission" date="2023-04" db="EMBL/GenBank/DDBJ databases">
        <title>Marinobulbifer ophiurae gen. nov., sp. Nov., isolate from tissue of brittle star Ophioplocus japonicus.</title>
        <authorList>
            <person name="Kawano K."/>
            <person name="Sawayama S."/>
            <person name="Nakagawa S."/>
        </authorList>
    </citation>
    <scope>NUCLEOTIDE SEQUENCE [LARGE SCALE GENOMIC DNA]</scope>
    <source>
        <strain evidence="5 6">NKW57</strain>
    </source>
</reference>
<dbReference type="Gene3D" id="3.90.226.10">
    <property type="entry name" value="2-enoyl-CoA Hydratase, Chain A, domain 1"/>
    <property type="match status" value="1"/>
</dbReference>
<accession>A0ABQ6LYI5</accession>
<keyword evidence="4" id="KW-0413">Isomerase</keyword>
<evidence type="ECO:0000256" key="3">
    <source>
        <dbReference type="ARBA" id="ARBA00023140"/>
    </source>
</evidence>
<comment type="caution">
    <text evidence="5">The sequence shown here is derived from an EMBL/GenBank/DDBJ whole genome shotgun (WGS) entry which is preliminary data.</text>
</comment>
<keyword evidence="6" id="KW-1185">Reference proteome</keyword>
<sequence length="259" mass="28142">MQSECPEISAQERGRVLEITINRPERKNALTQAMYAAMAKLINEAREHSHIRVVLLTGSEGNFTSGNDVADFLSLPSDFENSAVGQFLGALYHCDKPVVAAVNGPAVGIGTTLLLHSDLVYCGDDAVFQMPFVNLGLCPEFASSYFVPRLVGHVKAAELLLLCKRFDGAEAEAMGLVNACVPAAEALERARTAAEQLAAQPPAAVRLTKKLLRHATFDVGERMISEEVSHFTPLLQSGEFREAATAFMEKRKPDFSSFD</sequence>
<dbReference type="InterPro" id="IPR014748">
    <property type="entry name" value="Enoyl-CoA_hydra_C"/>
</dbReference>
<dbReference type="Proteomes" id="UP001224392">
    <property type="component" value="Unassembled WGS sequence"/>
</dbReference>
<dbReference type="InterPro" id="IPR029045">
    <property type="entry name" value="ClpP/crotonase-like_dom_sf"/>
</dbReference>
<evidence type="ECO:0000256" key="4">
    <source>
        <dbReference type="ARBA" id="ARBA00023235"/>
    </source>
</evidence>
<evidence type="ECO:0000256" key="1">
    <source>
        <dbReference type="ARBA" id="ARBA00004275"/>
    </source>
</evidence>
<dbReference type="CDD" id="cd06558">
    <property type="entry name" value="crotonase-like"/>
    <property type="match status" value="1"/>
</dbReference>
<evidence type="ECO:0000313" key="6">
    <source>
        <dbReference type="Proteomes" id="UP001224392"/>
    </source>
</evidence>
<dbReference type="PANTHER" id="PTHR43684">
    <property type="match status" value="1"/>
</dbReference>
<dbReference type="SUPFAM" id="SSF52096">
    <property type="entry name" value="ClpP/crotonase"/>
    <property type="match status" value="1"/>
</dbReference>
<dbReference type="Gene3D" id="1.10.12.10">
    <property type="entry name" value="Lyase 2-enoyl-coa Hydratase, Chain A, domain 2"/>
    <property type="match status" value="1"/>
</dbReference>
<organism evidence="5 6">
    <name type="scientific">Biformimicrobium ophioploci</name>
    <dbReference type="NCBI Taxonomy" id="3036711"/>
    <lineage>
        <taxon>Bacteria</taxon>
        <taxon>Pseudomonadati</taxon>
        <taxon>Pseudomonadota</taxon>
        <taxon>Gammaproteobacteria</taxon>
        <taxon>Cellvibrionales</taxon>
        <taxon>Microbulbiferaceae</taxon>
        <taxon>Biformimicrobium</taxon>
    </lineage>
</organism>